<dbReference type="Pfam" id="PF07687">
    <property type="entry name" value="M20_dimer"/>
    <property type="match status" value="1"/>
</dbReference>
<dbReference type="PANTHER" id="PTHR43808:SF31">
    <property type="entry name" value="N-ACETYL-L-CITRULLINE DEACETYLASE"/>
    <property type="match status" value="1"/>
</dbReference>
<dbReference type="InterPro" id="IPR036264">
    <property type="entry name" value="Bact_exopeptidase_dim_dom"/>
</dbReference>
<dbReference type="GO" id="GO:0046872">
    <property type="term" value="F:metal ion binding"/>
    <property type="evidence" value="ECO:0007669"/>
    <property type="project" value="UniProtKB-KW"/>
</dbReference>
<keyword evidence="9" id="KW-0862">Zinc</keyword>
<dbReference type="CDD" id="cd03894">
    <property type="entry name" value="M20_ArgE"/>
    <property type="match status" value="1"/>
</dbReference>
<evidence type="ECO:0000313" key="12">
    <source>
        <dbReference type="EMBL" id="PWC16906.1"/>
    </source>
</evidence>
<dbReference type="NCBIfam" id="NF005710">
    <property type="entry name" value="PRK07522.1"/>
    <property type="match status" value="1"/>
</dbReference>
<dbReference type="InterPro" id="IPR001261">
    <property type="entry name" value="ArgE/DapE_CS"/>
</dbReference>
<keyword evidence="6" id="KW-0028">Amino-acid biosynthesis</keyword>
<keyword evidence="13" id="KW-1185">Reference proteome</keyword>
<keyword evidence="10" id="KW-0170">Cobalt</keyword>
<evidence type="ECO:0000256" key="10">
    <source>
        <dbReference type="ARBA" id="ARBA00023285"/>
    </source>
</evidence>
<dbReference type="InterPro" id="IPR010169">
    <property type="entry name" value="AcOrn-deacetyl"/>
</dbReference>
<evidence type="ECO:0000256" key="6">
    <source>
        <dbReference type="ARBA" id="ARBA00022605"/>
    </source>
</evidence>
<dbReference type="InterPro" id="IPR011650">
    <property type="entry name" value="Peptidase_M20_dimer"/>
</dbReference>
<comment type="cofactor">
    <cofactor evidence="1">
        <name>Co(2+)</name>
        <dbReference type="ChEBI" id="CHEBI:48828"/>
    </cofactor>
</comment>
<evidence type="ECO:0000256" key="3">
    <source>
        <dbReference type="ARBA" id="ARBA00005691"/>
    </source>
</evidence>
<keyword evidence="5" id="KW-0055">Arginine biosynthesis</keyword>
<reference evidence="12 13" key="1">
    <citation type="submission" date="2018-04" db="EMBL/GenBank/DDBJ databases">
        <title>Brenneria corticis sp.nov.</title>
        <authorList>
            <person name="Li Y."/>
        </authorList>
    </citation>
    <scope>NUCLEOTIDE SEQUENCE [LARGE SCALE GENOMIC DNA]</scope>
    <source>
        <strain evidence="12 13">CFCC 11842</strain>
    </source>
</reference>
<evidence type="ECO:0000313" key="13">
    <source>
        <dbReference type="Proteomes" id="UP000296159"/>
    </source>
</evidence>
<dbReference type="Proteomes" id="UP000296159">
    <property type="component" value="Unassembled WGS sequence"/>
</dbReference>
<gene>
    <name evidence="12" type="primary">argE</name>
    <name evidence="12" type="ORF">DDT56_09230</name>
</gene>
<evidence type="ECO:0000256" key="2">
    <source>
        <dbReference type="ARBA" id="ARBA00001947"/>
    </source>
</evidence>
<evidence type="ECO:0000256" key="8">
    <source>
        <dbReference type="ARBA" id="ARBA00022801"/>
    </source>
</evidence>
<dbReference type="SUPFAM" id="SSF53187">
    <property type="entry name" value="Zn-dependent exopeptidases"/>
    <property type="match status" value="1"/>
</dbReference>
<evidence type="ECO:0000256" key="5">
    <source>
        <dbReference type="ARBA" id="ARBA00022571"/>
    </source>
</evidence>
<dbReference type="GO" id="GO:0008777">
    <property type="term" value="F:acetylornithine deacetylase activity"/>
    <property type="evidence" value="ECO:0007669"/>
    <property type="project" value="TreeGrafter"/>
</dbReference>
<keyword evidence="7" id="KW-0479">Metal-binding</keyword>
<protein>
    <submittedName>
        <fullName evidence="12">Acetylornithine deacetylase</fullName>
    </submittedName>
</protein>
<accession>A0A2U1U5H2</accession>
<dbReference type="PANTHER" id="PTHR43808">
    <property type="entry name" value="ACETYLORNITHINE DEACETYLASE"/>
    <property type="match status" value="1"/>
</dbReference>
<dbReference type="Gene3D" id="3.30.70.360">
    <property type="match status" value="1"/>
</dbReference>
<dbReference type="RefSeq" id="WP_136166146.1">
    <property type="nucleotide sequence ID" value="NZ_KZ819076.1"/>
</dbReference>
<sequence length="383" mass="41391">MITAIDILSELIAFPTLSRQSNLPLIDFVEDYLAGYGIRARRVYSADGQRANLYATIGPQDRGGICLSGHSDVVPTAGQPWSSDPFTLTRRGDRLYGRGTADMKGFIACVLALAPRFIQGTRGADARPIHIAISYDEEIGCVGVRGLLDQLARDAVRPTGCIIGEPTMMRIATAHKGKSAWRCVVLGQAAHSSQPQLGVNAIEYAAELMMFLRQRGRDWQGGLTDTRYEPPWSTVQTGTVRGGAAVNVVPDRCEFDFEIRPLPGSDHHLLADDLGNFARRHIVPQMRRVAGDADIQFEMLSAYPGLQDDASLDALKHRCAAAAEQPGFHSLAFGTEAGLFQQAGIPAVVCGPGSIAQAHKADEYIDCGQLDQCQTFLARALGV</sequence>
<evidence type="ECO:0000256" key="4">
    <source>
        <dbReference type="ARBA" id="ARBA00022490"/>
    </source>
</evidence>
<evidence type="ECO:0000256" key="9">
    <source>
        <dbReference type="ARBA" id="ARBA00022833"/>
    </source>
</evidence>
<feature type="domain" description="Peptidase M20 dimerisation" evidence="11">
    <location>
        <begin position="173"/>
        <end position="275"/>
    </location>
</feature>
<evidence type="ECO:0000256" key="1">
    <source>
        <dbReference type="ARBA" id="ARBA00001941"/>
    </source>
</evidence>
<evidence type="ECO:0000259" key="11">
    <source>
        <dbReference type="Pfam" id="PF07687"/>
    </source>
</evidence>
<comment type="cofactor">
    <cofactor evidence="2">
        <name>Zn(2+)</name>
        <dbReference type="ChEBI" id="CHEBI:29105"/>
    </cofactor>
</comment>
<organism evidence="12 13">
    <name type="scientific">Brenneria corticis</name>
    <dbReference type="NCBI Taxonomy" id="2173106"/>
    <lineage>
        <taxon>Bacteria</taxon>
        <taxon>Pseudomonadati</taxon>
        <taxon>Pseudomonadota</taxon>
        <taxon>Gammaproteobacteria</taxon>
        <taxon>Enterobacterales</taxon>
        <taxon>Pectobacteriaceae</taxon>
        <taxon>Brenneria</taxon>
    </lineage>
</organism>
<proteinExistence type="inferred from homology"/>
<dbReference type="Gene3D" id="3.40.630.10">
    <property type="entry name" value="Zn peptidases"/>
    <property type="match status" value="1"/>
</dbReference>
<dbReference type="SUPFAM" id="SSF55031">
    <property type="entry name" value="Bacterial exopeptidase dimerisation domain"/>
    <property type="match status" value="1"/>
</dbReference>
<dbReference type="Pfam" id="PF01546">
    <property type="entry name" value="Peptidase_M20"/>
    <property type="match status" value="1"/>
</dbReference>
<dbReference type="AlphaFoldDB" id="A0A2U1U5H2"/>
<keyword evidence="4" id="KW-0963">Cytoplasm</keyword>
<dbReference type="InterPro" id="IPR050072">
    <property type="entry name" value="Peptidase_M20A"/>
</dbReference>
<dbReference type="NCBIfam" id="TIGR01892">
    <property type="entry name" value="AcOrn-deacetyl"/>
    <property type="match status" value="1"/>
</dbReference>
<comment type="caution">
    <text evidence="12">The sequence shown here is derived from an EMBL/GenBank/DDBJ whole genome shotgun (WGS) entry which is preliminary data.</text>
</comment>
<dbReference type="GO" id="GO:0006526">
    <property type="term" value="P:L-arginine biosynthetic process"/>
    <property type="evidence" value="ECO:0007669"/>
    <property type="project" value="UniProtKB-KW"/>
</dbReference>
<keyword evidence="8" id="KW-0378">Hydrolase</keyword>
<dbReference type="PROSITE" id="PS00759">
    <property type="entry name" value="ARGE_DAPE_CPG2_2"/>
    <property type="match status" value="1"/>
</dbReference>
<name>A0A2U1U5H2_9GAMM</name>
<dbReference type="EMBL" id="QDKH01000008">
    <property type="protein sequence ID" value="PWC16906.1"/>
    <property type="molecule type" value="Genomic_DNA"/>
</dbReference>
<dbReference type="InterPro" id="IPR002933">
    <property type="entry name" value="Peptidase_M20"/>
</dbReference>
<evidence type="ECO:0000256" key="7">
    <source>
        <dbReference type="ARBA" id="ARBA00022723"/>
    </source>
</evidence>
<comment type="similarity">
    <text evidence="3">Belongs to the peptidase M20A family. ArgE subfamily.</text>
</comment>